<dbReference type="InterPro" id="IPR001155">
    <property type="entry name" value="OxRdtase_FMN_N"/>
</dbReference>
<keyword evidence="3" id="KW-1185">Reference proteome</keyword>
<dbReference type="CDD" id="cd02933">
    <property type="entry name" value="OYE_like_FMN"/>
    <property type="match status" value="1"/>
</dbReference>
<protein>
    <recommendedName>
        <fullName evidence="1">NADH:flavin oxidoreductase/NADH oxidase N-terminal domain-containing protein</fullName>
    </recommendedName>
</protein>
<dbReference type="Proteomes" id="UP000054279">
    <property type="component" value="Unassembled WGS sequence"/>
</dbReference>
<evidence type="ECO:0000259" key="1">
    <source>
        <dbReference type="Pfam" id="PF00724"/>
    </source>
</evidence>
<dbReference type="OrthoDB" id="276546at2759"/>
<proteinExistence type="predicted"/>
<accession>A0A0C9UII4</accession>
<dbReference type="SUPFAM" id="SSF51395">
    <property type="entry name" value="FMN-linked oxidoreductases"/>
    <property type="match status" value="1"/>
</dbReference>
<organism evidence="2 3">
    <name type="scientific">Sphaerobolus stellatus (strain SS14)</name>
    <dbReference type="NCBI Taxonomy" id="990650"/>
    <lineage>
        <taxon>Eukaryota</taxon>
        <taxon>Fungi</taxon>
        <taxon>Dikarya</taxon>
        <taxon>Basidiomycota</taxon>
        <taxon>Agaricomycotina</taxon>
        <taxon>Agaricomycetes</taxon>
        <taxon>Phallomycetidae</taxon>
        <taxon>Geastrales</taxon>
        <taxon>Sphaerobolaceae</taxon>
        <taxon>Sphaerobolus</taxon>
    </lineage>
</organism>
<name>A0A0C9UII4_SPHS4</name>
<dbReference type="Gene3D" id="3.20.20.70">
    <property type="entry name" value="Aldolase class I"/>
    <property type="match status" value="1"/>
</dbReference>
<dbReference type="InterPro" id="IPR013785">
    <property type="entry name" value="Aldolase_TIM"/>
</dbReference>
<sequence length="379" mass="41949">MGSVKALADTVLFKPVQVGPSLLQHRIVMSPMTRFRANDEHVLTDLAVEYYKQRSSTPGTLIITEATFIAQRAGGLANGAGLWSKEQVAAWKKITDVVHANGSFIRAQLYALGRTALPDVLRAEDPSLPYVSSSATPLITRSESPRPLTIEEIKEYVQLYIQAAKNAIEAGFDGVEIHAANGYLIDQFIKDAVNKRTDDYGGSIENRARFPLEIIEGVVKAVGEDRTAIRFSPWGTNLEMRIEDPVPQFSYLLEKIREAYPKFSYVHFVEPDHGRTGSNDVFRKIWAPRPFLSASHTAERPSGWAAESSINPATTIEAVLKAAEKGDIIALGRYFLANPDLPLRLKSGIPLNPPDINTFYAKKISKGYIDYPFAEDVKA</sequence>
<dbReference type="InterPro" id="IPR045247">
    <property type="entry name" value="Oye-like"/>
</dbReference>
<evidence type="ECO:0000313" key="3">
    <source>
        <dbReference type="Proteomes" id="UP000054279"/>
    </source>
</evidence>
<dbReference type="AlphaFoldDB" id="A0A0C9UII4"/>
<dbReference type="HOGENOM" id="CLU_012153_0_0_1"/>
<dbReference type="GO" id="GO:0003959">
    <property type="term" value="F:NADPH dehydrogenase activity"/>
    <property type="evidence" value="ECO:0007669"/>
    <property type="project" value="TreeGrafter"/>
</dbReference>
<feature type="domain" description="NADH:flavin oxidoreductase/NADH oxidase N-terminal" evidence="1">
    <location>
        <begin position="12"/>
        <end position="352"/>
    </location>
</feature>
<dbReference type="GO" id="GO:0010181">
    <property type="term" value="F:FMN binding"/>
    <property type="evidence" value="ECO:0007669"/>
    <property type="project" value="InterPro"/>
</dbReference>
<dbReference type="EMBL" id="KN837299">
    <property type="protein sequence ID" value="KIJ28742.1"/>
    <property type="molecule type" value="Genomic_DNA"/>
</dbReference>
<dbReference type="PANTHER" id="PTHR22893:SF91">
    <property type="entry name" value="NADPH DEHYDROGENASE 2-RELATED"/>
    <property type="match status" value="1"/>
</dbReference>
<evidence type="ECO:0000313" key="2">
    <source>
        <dbReference type="EMBL" id="KIJ28742.1"/>
    </source>
</evidence>
<dbReference type="PANTHER" id="PTHR22893">
    <property type="entry name" value="NADH OXIDOREDUCTASE-RELATED"/>
    <property type="match status" value="1"/>
</dbReference>
<dbReference type="Pfam" id="PF00724">
    <property type="entry name" value="Oxidored_FMN"/>
    <property type="match status" value="1"/>
</dbReference>
<gene>
    <name evidence="2" type="ORF">M422DRAFT_37217</name>
</gene>
<reference evidence="2 3" key="1">
    <citation type="submission" date="2014-06" db="EMBL/GenBank/DDBJ databases">
        <title>Evolutionary Origins and Diversification of the Mycorrhizal Mutualists.</title>
        <authorList>
            <consortium name="DOE Joint Genome Institute"/>
            <consortium name="Mycorrhizal Genomics Consortium"/>
            <person name="Kohler A."/>
            <person name="Kuo A."/>
            <person name="Nagy L.G."/>
            <person name="Floudas D."/>
            <person name="Copeland A."/>
            <person name="Barry K.W."/>
            <person name="Cichocki N."/>
            <person name="Veneault-Fourrey C."/>
            <person name="LaButti K."/>
            <person name="Lindquist E.A."/>
            <person name="Lipzen A."/>
            <person name="Lundell T."/>
            <person name="Morin E."/>
            <person name="Murat C."/>
            <person name="Riley R."/>
            <person name="Ohm R."/>
            <person name="Sun H."/>
            <person name="Tunlid A."/>
            <person name="Henrissat B."/>
            <person name="Grigoriev I.V."/>
            <person name="Hibbett D.S."/>
            <person name="Martin F."/>
        </authorList>
    </citation>
    <scope>NUCLEOTIDE SEQUENCE [LARGE SCALE GENOMIC DNA]</scope>
    <source>
        <strain evidence="2 3">SS14</strain>
    </source>
</reference>